<organism evidence="2">
    <name type="scientific">Triatoma infestans</name>
    <name type="common">Assassin bug</name>
    <dbReference type="NCBI Taxonomy" id="30076"/>
    <lineage>
        <taxon>Eukaryota</taxon>
        <taxon>Metazoa</taxon>
        <taxon>Ecdysozoa</taxon>
        <taxon>Arthropoda</taxon>
        <taxon>Hexapoda</taxon>
        <taxon>Insecta</taxon>
        <taxon>Pterygota</taxon>
        <taxon>Neoptera</taxon>
        <taxon>Paraneoptera</taxon>
        <taxon>Hemiptera</taxon>
        <taxon>Heteroptera</taxon>
        <taxon>Panheteroptera</taxon>
        <taxon>Cimicomorpha</taxon>
        <taxon>Reduviidae</taxon>
        <taxon>Triatominae</taxon>
        <taxon>Triatoma</taxon>
    </lineage>
</organism>
<proteinExistence type="predicted"/>
<reference evidence="2" key="1">
    <citation type="submission" date="2016-04" db="EMBL/GenBank/DDBJ databases">
        <authorList>
            <person name="Calderon-Fernandez G.M.Sr."/>
        </authorList>
    </citation>
    <scope>NUCLEOTIDE SEQUENCE</scope>
    <source>
        <strain evidence="2">Int1</strain>
        <tissue evidence="2">Integument</tissue>
    </source>
</reference>
<feature type="non-terminal residue" evidence="2">
    <location>
        <position position="1"/>
    </location>
</feature>
<feature type="transmembrane region" description="Helical" evidence="1">
    <location>
        <begin position="57"/>
        <end position="74"/>
    </location>
</feature>
<accession>A0A161MB17</accession>
<dbReference type="EMBL" id="GEMB01006602">
    <property type="protein sequence ID" value="JAR96745.1"/>
    <property type="molecule type" value="Transcribed_RNA"/>
</dbReference>
<keyword evidence="1" id="KW-0812">Transmembrane</keyword>
<protein>
    <submittedName>
        <fullName evidence="2">Protein gpr107</fullName>
    </submittedName>
</protein>
<name>A0A161MB17_TRIIF</name>
<feature type="transmembrane region" description="Helical" evidence="1">
    <location>
        <begin position="12"/>
        <end position="37"/>
    </location>
</feature>
<evidence type="ECO:0000313" key="2">
    <source>
        <dbReference type="EMBL" id="JAR96745.1"/>
    </source>
</evidence>
<evidence type="ECO:0000256" key="1">
    <source>
        <dbReference type="SAM" id="Phobius"/>
    </source>
</evidence>
<keyword evidence="1" id="KW-1133">Transmembrane helix</keyword>
<sequence>RNLKRVDVEHKTMVGCFYCWSIFFVAELYFFLVVWSIRYLQEAAYIDGKAAIKSAKAKISLGHFYIMIVCYIYFTKNYYLSTSDDSFLSVRVVR</sequence>
<keyword evidence="1" id="KW-0472">Membrane</keyword>
<dbReference type="AlphaFoldDB" id="A0A161MB17"/>
<reference evidence="2" key="2">
    <citation type="journal article" date="2017" name="J. Med. Entomol.">
        <title>Transcriptome Analysis of the Triatoma infestans (Hemiptera: Reduviidae) Integument.</title>
        <authorList>
            <person name="Calderon-Fernandez G.M."/>
            <person name="Moriconi D.E."/>
            <person name="Dulbecco A.B."/>
            <person name="Juarez M.P."/>
        </authorList>
    </citation>
    <scope>NUCLEOTIDE SEQUENCE</scope>
    <source>
        <strain evidence="2">Int1</strain>
        <tissue evidence="2">Integument</tissue>
    </source>
</reference>